<dbReference type="RefSeq" id="WP_210319682.1">
    <property type="nucleotide sequence ID" value="NZ_BMHW01000005.1"/>
</dbReference>
<comment type="caution">
    <text evidence="3">The sequence shown here is derived from an EMBL/GenBank/DDBJ whole genome shotgun (WGS) entry which is preliminary data.</text>
</comment>
<protein>
    <submittedName>
        <fullName evidence="3">CheY-like chemotaxis protein</fullName>
    </submittedName>
</protein>
<keyword evidence="4" id="KW-1185">Reference proteome</keyword>
<feature type="modified residue" description="4-aspartylphosphate" evidence="1">
    <location>
        <position position="62"/>
    </location>
</feature>
<dbReference type="PROSITE" id="PS50110">
    <property type="entry name" value="RESPONSE_REGULATORY"/>
    <property type="match status" value="1"/>
</dbReference>
<feature type="domain" description="Response regulatory" evidence="2">
    <location>
        <begin position="10"/>
        <end position="122"/>
    </location>
</feature>
<keyword evidence="1" id="KW-0597">Phosphoprotein</keyword>
<dbReference type="EMBL" id="JACHEG010000006">
    <property type="protein sequence ID" value="MBB6164640.1"/>
    <property type="molecule type" value="Genomic_DNA"/>
</dbReference>
<name>A0A7W9Y9R7_9HYPH</name>
<accession>A0A7W9Y9R7</accession>
<evidence type="ECO:0000313" key="4">
    <source>
        <dbReference type="Proteomes" id="UP000547879"/>
    </source>
</evidence>
<evidence type="ECO:0000259" key="2">
    <source>
        <dbReference type="PROSITE" id="PS50110"/>
    </source>
</evidence>
<gene>
    <name evidence="3" type="ORF">HNQ72_004485</name>
</gene>
<evidence type="ECO:0000313" key="3">
    <source>
        <dbReference type="EMBL" id="MBB6164640.1"/>
    </source>
</evidence>
<dbReference type="Gene3D" id="3.40.50.2300">
    <property type="match status" value="1"/>
</dbReference>
<proteinExistence type="predicted"/>
<dbReference type="Proteomes" id="UP000547879">
    <property type="component" value="Unassembled WGS sequence"/>
</dbReference>
<sequence>MPNEALSGRTYLVVEDEYLVASDMLTMLESAGAKVFGPISDVQQAMEVLSEPSLELDAAVLDINLHGEMVYPAAALLFLRGTPFIFVTGYDCASMPKEFADAPCLSKPTAEADLVEALSAISARKQIGPAAEQR</sequence>
<dbReference type="AlphaFoldDB" id="A0A7W9Y9R7"/>
<organism evidence="3 4">
    <name type="scientific">Rhizobium wenxiniae</name>
    <dbReference type="NCBI Taxonomy" id="1737357"/>
    <lineage>
        <taxon>Bacteria</taxon>
        <taxon>Pseudomonadati</taxon>
        <taxon>Pseudomonadota</taxon>
        <taxon>Alphaproteobacteria</taxon>
        <taxon>Hyphomicrobiales</taxon>
        <taxon>Rhizobiaceae</taxon>
        <taxon>Rhizobium/Agrobacterium group</taxon>
        <taxon>Rhizobium</taxon>
    </lineage>
</organism>
<dbReference type="GO" id="GO:0000160">
    <property type="term" value="P:phosphorelay signal transduction system"/>
    <property type="evidence" value="ECO:0007669"/>
    <property type="project" value="InterPro"/>
</dbReference>
<evidence type="ECO:0000256" key="1">
    <source>
        <dbReference type="PROSITE-ProRule" id="PRU00169"/>
    </source>
</evidence>
<dbReference type="SUPFAM" id="SSF52172">
    <property type="entry name" value="CheY-like"/>
    <property type="match status" value="1"/>
</dbReference>
<reference evidence="3 4" key="1">
    <citation type="submission" date="2020-08" db="EMBL/GenBank/DDBJ databases">
        <title>Genomic Encyclopedia of Type Strains, Phase IV (KMG-IV): sequencing the most valuable type-strain genomes for metagenomic binning, comparative biology and taxonomic classification.</title>
        <authorList>
            <person name="Goeker M."/>
        </authorList>
    </citation>
    <scope>NUCLEOTIDE SEQUENCE [LARGE SCALE GENOMIC DNA]</scope>
    <source>
        <strain evidence="3 4">DSM 100734</strain>
    </source>
</reference>
<dbReference type="InterPro" id="IPR011006">
    <property type="entry name" value="CheY-like_superfamily"/>
</dbReference>
<dbReference type="InterPro" id="IPR001789">
    <property type="entry name" value="Sig_transdc_resp-reg_receiver"/>
</dbReference>